<accession>A0A8B4IAH5</accession>
<protein>
    <submittedName>
        <fullName evidence="1">Putative ABC transporter cobalamin-binding protein</fullName>
    </submittedName>
</protein>
<sequence length="57" mass="6302">MKRNSPSCAATPVTRNMDAVKHNRIIILDALALQASIRTFDGLEQLAHAIDGYDLHK</sequence>
<organism evidence="1 2">
    <name type="scientific">Pseudomonas fluorescens</name>
    <dbReference type="NCBI Taxonomy" id="294"/>
    <lineage>
        <taxon>Bacteria</taxon>
        <taxon>Pseudomonadati</taxon>
        <taxon>Pseudomonadota</taxon>
        <taxon>Gammaproteobacteria</taxon>
        <taxon>Pseudomonadales</taxon>
        <taxon>Pseudomonadaceae</taxon>
        <taxon>Pseudomonas</taxon>
    </lineage>
</organism>
<reference evidence="1 2" key="1">
    <citation type="submission" date="2018-06" db="EMBL/GenBank/DDBJ databases">
        <authorList>
            <consortium name="Pathogen Informatics"/>
            <person name="Doyle S."/>
        </authorList>
    </citation>
    <scope>NUCLEOTIDE SEQUENCE [LARGE SCALE GENOMIC DNA]</scope>
    <source>
        <strain evidence="1 2">NCTC10038</strain>
    </source>
</reference>
<proteinExistence type="predicted"/>
<name>A0A8B4IAH5_PSEFL</name>
<dbReference type="Gene3D" id="3.40.50.1980">
    <property type="entry name" value="Nitrogenase molybdenum iron protein domain"/>
    <property type="match status" value="1"/>
</dbReference>
<evidence type="ECO:0000313" key="1">
    <source>
        <dbReference type="EMBL" id="SQF92648.1"/>
    </source>
</evidence>
<dbReference type="EMBL" id="LS483372">
    <property type="protein sequence ID" value="SQF92648.1"/>
    <property type="molecule type" value="Genomic_DNA"/>
</dbReference>
<evidence type="ECO:0000313" key="2">
    <source>
        <dbReference type="Proteomes" id="UP000248640"/>
    </source>
</evidence>
<dbReference type="Proteomes" id="UP000248640">
    <property type="component" value="Chromosome 1"/>
</dbReference>
<gene>
    <name evidence="1" type="ORF">NCTC10038_04099</name>
</gene>
<dbReference type="AlphaFoldDB" id="A0A8B4IAH5"/>